<evidence type="ECO:0000313" key="1">
    <source>
        <dbReference type="EMBL" id="EYU21224.1"/>
    </source>
</evidence>
<evidence type="ECO:0000313" key="2">
    <source>
        <dbReference type="Proteomes" id="UP000030748"/>
    </source>
</evidence>
<organism evidence="1 2">
    <name type="scientific">Erythranthe guttata</name>
    <name type="common">Yellow monkey flower</name>
    <name type="synonym">Mimulus guttatus</name>
    <dbReference type="NCBI Taxonomy" id="4155"/>
    <lineage>
        <taxon>Eukaryota</taxon>
        <taxon>Viridiplantae</taxon>
        <taxon>Streptophyta</taxon>
        <taxon>Embryophyta</taxon>
        <taxon>Tracheophyta</taxon>
        <taxon>Spermatophyta</taxon>
        <taxon>Magnoliopsida</taxon>
        <taxon>eudicotyledons</taxon>
        <taxon>Gunneridae</taxon>
        <taxon>Pentapetalae</taxon>
        <taxon>asterids</taxon>
        <taxon>lamiids</taxon>
        <taxon>Lamiales</taxon>
        <taxon>Phrymaceae</taxon>
        <taxon>Erythranthe</taxon>
    </lineage>
</organism>
<name>A0A022Q0A5_ERYGU</name>
<dbReference type="KEGG" id="egt:105975551"/>
<dbReference type="eggNOG" id="ENOG502QURY">
    <property type="taxonomic scope" value="Eukaryota"/>
</dbReference>
<sequence>MQQSATATTCHGGVIGLRHPSPPHSCYFSIPPICRHQYGRIHNWKPISTTIVVKKHCRLSVRSNAKAAKEWDVEPYEASQKYYLEEQDVVTFLDPPKELIPLDPSSYNPASYLWKKIDDIPEERRYNLLSLLNPRLVSRAWEVAGSRYEDPKLAKKSASAFLSGVDCAGKLELWRFRTSGAPLQVSWINNCQKVIFGCTDGKTYGRLIGGNPLSRIIKSSSPLYFSVRQVNEVLSTEEPCDLAYEFGDGLLNLPEYPQEFPKPAKHPWPLDDQVYIYIRHVGPGVVVGQAWQEGKALEQVPKKLCSEILMVKDYSSLP</sequence>
<dbReference type="PhylomeDB" id="A0A022Q0A5"/>
<dbReference type="PANTHER" id="PTHR37201:SF1">
    <property type="entry name" value="WD REPEAT PROTEIN"/>
    <property type="match status" value="1"/>
</dbReference>
<dbReference type="STRING" id="4155.A0A022Q0A5"/>
<dbReference type="PANTHER" id="PTHR37201">
    <property type="entry name" value="WD REPEAT PROTEIN"/>
    <property type="match status" value="1"/>
</dbReference>
<dbReference type="Proteomes" id="UP000030748">
    <property type="component" value="Unassembled WGS sequence"/>
</dbReference>
<reference evidence="1 2" key="1">
    <citation type="journal article" date="2013" name="Proc. Natl. Acad. Sci. U.S.A.">
        <title>Fine-scale variation in meiotic recombination in Mimulus inferred from population shotgun sequencing.</title>
        <authorList>
            <person name="Hellsten U."/>
            <person name="Wright K.M."/>
            <person name="Jenkins J."/>
            <person name="Shu S."/>
            <person name="Yuan Y."/>
            <person name="Wessler S.R."/>
            <person name="Schmutz J."/>
            <person name="Willis J.H."/>
            <person name="Rokhsar D.S."/>
        </authorList>
    </citation>
    <scope>NUCLEOTIDE SEQUENCE [LARGE SCALE GENOMIC DNA]</scope>
    <source>
        <strain evidence="2">cv. DUN x IM62</strain>
    </source>
</reference>
<dbReference type="EMBL" id="KI632223">
    <property type="protein sequence ID" value="EYU21224.1"/>
    <property type="molecule type" value="Genomic_DNA"/>
</dbReference>
<gene>
    <name evidence="1" type="ORF">MIMGU_mgv1a010237mg</name>
</gene>
<proteinExistence type="predicted"/>
<dbReference type="OrthoDB" id="505263at2759"/>
<accession>A0A022Q0A5</accession>
<dbReference type="AlphaFoldDB" id="A0A022Q0A5"/>
<protein>
    <submittedName>
        <fullName evidence="1">Uncharacterized protein</fullName>
    </submittedName>
</protein>
<keyword evidence="2" id="KW-1185">Reference proteome</keyword>
<dbReference type="OMA" id="PWDDKPY"/>